<feature type="compositionally biased region" description="Low complexity" evidence="1">
    <location>
        <begin position="196"/>
        <end position="211"/>
    </location>
</feature>
<feature type="compositionally biased region" description="Polar residues" evidence="1">
    <location>
        <begin position="214"/>
        <end position="224"/>
    </location>
</feature>
<dbReference type="Proteomes" id="UP001161017">
    <property type="component" value="Unassembled WGS sequence"/>
</dbReference>
<gene>
    <name evidence="2" type="ORF">OHK93_002450</name>
</gene>
<name>A0AA43QS86_9LECA</name>
<proteinExistence type="predicted"/>
<evidence type="ECO:0000256" key="1">
    <source>
        <dbReference type="SAM" id="MobiDB-lite"/>
    </source>
</evidence>
<feature type="compositionally biased region" description="Low complexity" evidence="1">
    <location>
        <begin position="397"/>
        <end position="411"/>
    </location>
</feature>
<dbReference type="EMBL" id="JAPUFD010000014">
    <property type="protein sequence ID" value="MDI1491242.1"/>
    <property type="molecule type" value="Genomic_DNA"/>
</dbReference>
<comment type="caution">
    <text evidence="2">The sequence shown here is derived from an EMBL/GenBank/DDBJ whole genome shotgun (WGS) entry which is preliminary data.</text>
</comment>
<sequence length="490" mass="53853">MDLGSAFKFITKYTPADPVTAAVLRSFYELSQFSSQIRAVNEQTKDLLFTTYHVASNVKEARRLRRIKATMLDASERNWTDSVIRDTEYALFEIAKLVEPARIDLKIHKSVEFHNKVDWVLKRNIKVPEKHARLTTCHQSLVAVISSLSLKTVTIEIVTIAEEYPSPHDPVMQRFLNFQNQRNRKRSIMSLQSEGSSAASSSSMSSASIMMKTPNDQNSGNLTTGIVKTSSTLAVPGLEVLNLKSSHGDNKLLTDFTPTIISSVGNSPCGLANLVPTLDGDTDQSDMKYELGTGSPIDYFAGPEHLETNFHSFMGSTPAADTEHETVNTHDDGDNNLSTTVLLPQASFPDADGLQVYRPYSPDHFPPFHTPPHTRASTSSSLHYLSISNAECQNVQSSPNSTGETEGSSTSLDHFPHSHKSQQEMHRAFSNSIHAPEFHRPSSATSLAVSEGAQRSMSAGRGGACRAQRNWLKLHASRVDNGHGIGWQDG</sequence>
<evidence type="ECO:0000313" key="2">
    <source>
        <dbReference type="EMBL" id="MDI1491242.1"/>
    </source>
</evidence>
<keyword evidence="3" id="KW-1185">Reference proteome</keyword>
<organism evidence="2 3">
    <name type="scientific">Ramalina farinacea</name>
    <dbReference type="NCBI Taxonomy" id="258253"/>
    <lineage>
        <taxon>Eukaryota</taxon>
        <taxon>Fungi</taxon>
        <taxon>Dikarya</taxon>
        <taxon>Ascomycota</taxon>
        <taxon>Pezizomycotina</taxon>
        <taxon>Lecanoromycetes</taxon>
        <taxon>OSLEUM clade</taxon>
        <taxon>Lecanoromycetidae</taxon>
        <taxon>Lecanorales</taxon>
        <taxon>Lecanorineae</taxon>
        <taxon>Ramalinaceae</taxon>
        <taxon>Ramalina</taxon>
    </lineage>
</organism>
<reference evidence="2" key="1">
    <citation type="journal article" date="2023" name="Genome Biol. Evol.">
        <title>First Whole Genome Sequence and Flow Cytometry Genome Size Data for the Lichen-Forming Fungus Ramalina farinacea (Ascomycota).</title>
        <authorList>
            <person name="Llewellyn T."/>
            <person name="Mian S."/>
            <person name="Hill R."/>
            <person name="Leitch I.J."/>
            <person name="Gaya E."/>
        </authorList>
    </citation>
    <scope>NUCLEOTIDE SEQUENCE</scope>
    <source>
        <strain evidence="2">LIQ254RAFAR</strain>
    </source>
</reference>
<protein>
    <submittedName>
        <fullName evidence="2">Uncharacterized protein</fullName>
    </submittedName>
</protein>
<feature type="region of interest" description="Disordered" evidence="1">
    <location>
        <begin position="393"/>
        <end position="417"/>
    </location>
</feature>
<accession>A0AA43QS86</accession>
<feature type="region of interest" description="Disordered" evidence="1">
    <location>
        <begin position="188"/>
        <end position="224"/>
    </location>
</feature>
<evidence type="ECO:0000313" key="3">
    <source>
        <dbReference type="Proteomes" id="UP001161017"/>
    </source>
</evidence>
<dbReference type="AlphaFoldDB" id="A0AA43QS86"/>